<sequence>MPWRCRRAGIAARHETTGTAAEVQVGKNYPIWRFLKNPTLNWHLQDPPFPSVRVGESSLMGQRRWRVSTAPCEKSCACPERLLQMHGTKKYQFMPRKLLQSDKPFKQRKMKFETAFGNNIQLDEGLSVYLGEVKPLYVKLARWMSPSKNRIIFGQEWRIVR</sequence>
<name>A0A9P5PY62_9AGAR</name>
<evidence type="ECO:0000313" key="2">
    <source>
        <dbReference type="Proteomes" id="UP000772434"/>
    </source>
</evidence>
<dbReference type="EMBL" id="JADNRY010000027">
    <property type="protein sequence ID" value="KAF9072053.1"/>
    <property type="molecule type" value="Genomic_DNA"/>
</dbReference>
<protein>
    <submittedName>
        <fullName evidence="1">Uncharacterized protein</fullName>
    </submittedName>
</protein>
<reference evidence="1" key="1">
    <citation type="submission" date="2020-11" db="EMBL/GenBank/DDBJ databases">
        <authorList>
            <consortium name="DOE Joint Genome Institute"/>
            <person name="Ahrendt S."/>
            <person name="Riley R."/>
            <person name="Andreopoulos W."/>
            <person name="Labutti K."/>
            <person name="Pangilinan J."/>
            <person name="Ruiz-Duenas F.J."/>
            <person name="Barrasa J.M."/>
            <person name="Sanchez-Garcia M."/>
            <person name="Camarero S."/>
            <person name="Miyauchi S."/>
            <person name="Serrano A."/>
            <person name="Linde D."/>
            <person name="Babiker R."/>
            <person name="Drula E."/>
            <person name="Ayuso-Fernandez I."/>
            <person name="Pacheco R."/>
            <person name="Padilla G."/>
            <person name="Ferreira P."/>
            <person name="Barriuso J."/>
            <person name="Kellner H."/>
            <person name="Castanera R."/>
            <person name="Alfaro M."/>
            <person name="Ramirez L."/>
            <person name="Pisabarro A.G."/>
            <person name="Kuo A."/>
            <person name="Tritt A."/>
            <person name="Lipzen A."/>
            <person name="He G."/>
            <person name="Yan M."/>
            <person name="Ng V."/>
            <person name="Cullen D."/>
            <person name="Martin F."/>
            <person name="Rosso M.-N."/>
            <person name="Henrissat B."/>
            <person name="Hibbett D."/>
            <person name="Martinez A.T."/>
            <person name="Grigoriev I.V."/>
        </authorList>
    </citation>
    <scope>NUCLEOTIDE SEQUENCE</scope>
    <source>
        <strain evidence="1">AH 40177</strain>
    </source>
</reference>
<comment type="caution">
    <text evidence="1">The sequence shown here is derived from an EMBL/GenBank/DDBJ whole genome shotgun (WGS) entry which is preliminary data.</text>
</comment>
<accession>A0A9P5PY62</accession>
<gene>
    <name evidence="1" type="ORF">BDP27DRAFT_1361300</name>
</gene>
<keyword evidence="2" id="KW-1185">Reference proteome</keyword>
<proteinExistence type="predicted"/>
<evidence type="ECO:0000313" key="1">
    <source>
        <dbReference type="EMBL" id="KAF9072053.1"/>
    </source>
</evidence>
<dbReference type="Proteomes" id="UP000772434">
    <property type="component" value="Unassembled WGS sequence"/>
</dbReference>
<organism evidence="1 2">
    <name type="scientific">Rhodocollybia butyracea</name>
    <dbReference type="NCBI Taxonomy" id="206335"/>
    <lineage>
        <taxon>Eukaryota</taxon>
        <taxon>Fungi</taxon>
        <taxon>Dikarya</taxon>
        <taxon>Basidiomycota</taxon>
        <taxon>Agaricomycotina</taxon>
        <taxon>Agaricomycetes</taxon>
        <taxon>Agaricomycetidae</taxon>
        <taxon>Agaricales</taxon>
        <taxon>Marasmiineae</taxon>
        <taxon>Omphalotaceae</taxon>
        <taxon>Rhodocollybia</taxon>
    </lineage>
</organism>
<dbReference type="AlphaFoldDB" id="A0A9P5PY62"/>